<feature type="region of interest" description="Disordered" evidence="1">
    <location>
        <begin position="116"/>
        <end position="159"/>
    </location>
</feature>
<reference evidence="2" key="1">
    <citation type="submission" date="2020-05" db="EMBL/GenBank/DDBJ databases">
        <authorList>
            <person name="Chiriac C."/>
            <person name="Salcher M."/>
            <person name="Ghai R."/>
            <person name="Kavagutti S V."/>
        </authorList>
    </citation>
    <scope>NUCLEOTIDE SEQUENCE</scope>
</reference>
<dbReference type="EMBL" id="CAFBMG010000147">
    <property type="protein sequence ID" value="CAB4912516.1"/>
    <property type="molecule type" value="Genomic_DNA"/>
</dbReference>
<accession>A0A6J7H0N0</accession>
<protein>
    <submittedName>
        <fullName evidence="2">Unannotated protein</fullName>
    </submittedName>
</protein>
<dbReference type="AlphaFoldDB" id="A0A6J7H0N0"/>
<feature type="compositionally biased region" description="Low complexity" evidence="1">
    <location>
        <begin position="66"/>
        <end position="82"/>
    </location>
</feature>
<feature type="region of interest" description="Disordered" evidence="1">
    <location>
        <begin position="66"/>
        <end position="100"/>
    </location>
</feature>
<proteinExistence type="predicted"/>
<name>A0A6J7H0N0_9ZZZZ</name>
<evidence type="ECO:0000313" key="2">
    <source>
        <dbReference type="EMBL" id="CAB4912516.1"/>
    </source>
</evidence>
<evidence type="ECO:0000256" key="1">
    <source>
        <dbReference type="SAM" id="MobiDB-lite"/>
    </source>
</evidence>
<feature type="compositionally biased region" description="Polar residues" evidence="1">
    <location>
        <begin position="116"/>
        <end position="151"/>
    </location>
</feature>
<gene>
    <name evidence="2" type="ORF">UFOPK3519_01508</name>
</gene>
<sequence length="159" mass="16952">MTCSARVTKPERTSAVYKEALPCSTARIRSIPAPVSTLRVGRSLSSPDSPRKCWVNTRFQISTNRFSASSFAGPPSGPCSGPKSKKISVEGPQGPVSPISQKLSLSSRWILLGSRPTTSVQMPSASSSVTWHVTQRRSPSMPRTSVTNSQAHGIASALK</sequence>
<organism evidence="2">
    <name type="scientific">freshwater metagenome</name>
    <dbReference type="NCBI Taxonomy" id="449393"/>
    <lineage>
        <taxon>unclassified sequences</taxon>
        <taxon>metagenomes</taxon>
        <taxon>ecological metagenomes</taxon>
    </lineage>
</organism>